<keyword evidence="2" id="KW-1185">Reference proteome</keyword>
<organism evidence="1 2">
    <name type="scientific">Undibacterium rugosum</name>
    <dbReference type="NCBI Taxonomy" id="2762291"/>
    <lineage>
        <taxon>Bacteria</taxon>
        <taxon>Pseudomonadati</taxon>
        <taxon>Pseudomonadota</taxon>
        <taxon>Betaproteobacteria</taxon>
        <taxon>Burkholderiales</taxon>
        <taxon>Oxalobacteraceae</taxon>
        <taxon>Undibacterium</taxon>
    </lineage>
</organism>
<reference evidence="1" key="1">
    <citation type="submission" date="2020-08" db="EMBL/GenBank/DDBJ databases">
        <title>Novel species isolated from subtropical streams in China.</title>
        <authorList>
            <person name="Lu H."/>
        </authorList>
    </citation>
    <scope>NUCLEOTIDE SEQUENCE</scope>
    <source>
        <strain evidence="1">CY7W</strain>
    </source>
</reference>
<name>A0A923I407_9BURK</name>
<sequence>MAGRKQHYIPQSVQRAFEARRTGLKTQVYVYPKGRAPYLTSTEGAAAERDFYSTPQPNSKNTLDDLITDFESDELNQCLNELLSVEHGPVDPAMASLVIAHLTIRTAHLRGTFDSALQSVFDHMASLVDKTESVRKFVGIDSPSDNRLKEAIRSELSAVGLDALQQDDHNTIERMISFRLRERFDTLFENTKDAVKGGLAQMISQAPDTVANTHKRVLTESLVSSVRYQALLKLQWQVVAADTSDRRFMLPDCVAIGKTAVADDFLPFAMLDSEDITTVVMPLSPQRLLVGGPPPLLQETLNCAFASCSLKFFISSCRDGDMEKVVPHIGTFAANMNLDLFEDAYEPNPEPMIREQYETRLKIRTPSGKSGDAMKRAIAAVVRESVDAAVLCTIESVTVTTNMRVAMESELKRVPNDQELRIAAAGVVLPVKNGTRWQSRIILPRRIAESLLPNEMPAKQRLGRRVMKVNLGRAVYLGCWARQYPAIFVQQGPTLWQHTLYAIAFNAASQYAGALVTHEEMEALPLDGEAQNELASNITTALSQLLLVRSGFASHHNVDKLTVDVAGLLDTLLGSVATLAGFAATEGGALNDYPLVVQILEAANLFDWAILFAKDLARHYEYRTRWSSAADLNQLAEHVERILWTIGVSATPIGALYKIHVCDEGGLALIGRILSH</sequence>
<dbReference type="EMBL" id="JACOGG010000008">
    <property type="protein sequence ID" value="MBC3935634.1"/>
    <property type="molecule type" value="Genomic_DNA"/>
</dbReference>
<dbReference type="AlphaFoldDB" id="A0A923I407"/>
<protein>
    <submittedName>
        <fullName evidence="1">DUF4238 domain-containing protein</fullName>
    </submittedName>
</protein>
<dbReference type="RefSeq" id="WP_186881192.1">
    <property type="nucleotide sequence ID" value="NZ_JACOGG010000008.1"/>
</dbReference>
<evidence type="ECO:0000313" key="1">
    <source>
        <dbReference type="EMBL" id="MBC3935634.1"/>
    </source>
</evidence>
<dbReference type="Pfam" id="PF14022">
    <property type="entry name" value="DUF4238"/>
    <property type="match status" value="1"/>
</dbReference>
<comment type="caution">
    <text evidence="1">The sequence shown here is derived from an EMBL/GenBank/DDBJ whole genome shotgun (WGS) entry which is preliminary data.</text>
</comment>
<evidence type="ECO:0000313" key="2">
    <source>
        <dbReference type="Proteomes" id="UP000612361"/>
    </source>
</evidence>
<proteinExistence type="predicted"/>
<dbReference type="InterPro" id="IPR025332">
    <property type="entry name" value="DUF4238"/>
</dbReference>
<accession>A0A923I407</accession>
<dbReference type="Proteomes" id="UP000612361">
    <property type="component" value="Unassembled WGS sequence"/>
</dbReference>
<gene>
    <name evidence="1" type="ORF">H8K47_09705</name>
</gene>